<dbReference type="RefSeq" id="WP_231481962.1">
    <property type="nucleotide sequence ID" value="NZ_BAAAZO010000004.1"/>
</dbReference>
<organism evidence="6 7">
    <name type="scientific">Kineosporia mesophila</name>
    <dbReference type="NCBI Taxonomy" id="566012"/>
    <lineage>
        <taxon>Bacteria</taxon>
        <taxon>Bacillati</taxon>
        <taxon>Actinomycetota</taxon>
        <taxon>Actinomycetes</taxon>
        <taxon>Kineosporiales</taxon>
        <taxon>Kineosporiaceae</taxon>
        <taxon>Kineosporia</taxon>
    </lineage>
</organism>
<dbReference type="SUPFAM" id="SSF51679">
    <property type="entry name" value="Bacterial luciferase-like"/>
    <property type="match status" value="1"/>
</dbReference>
<dbReference type="PANTHER" id="PTHR42847">
    <property type="entry name" value="ALKANESULFONATE MONOOXYGENASE"/>
    <property type="match status" value="1"/>
</dbReference>
<dbReference type="Pfam" id="PF00296">
    <property type="entry name" value="Bac_luciferase"/>
    <property type="match status" value="1"/>
</dbReference>
<evidence type="ECO:0000313" key="6">
    <source>
        <dbReference type="EMBL" id="GAA3613143.1"/>
    </source>
</evidence>
<evidence type="ECO:0000256" key="2">
    <source>
        <dbReference type="ARBA" id="ARBA00022643"/>
    </source>
</evidence>
<evidence type="ECO:0000259" key="5">
    <source>
        <dbReference type="Pfam" id="PF00296"/>
    </source>
</evidence>
<keyword evidence="2" id="KW-0288">FMN</keyword>
<reference evidence="7" key="1">
    <citation type="journal article" date="2019" name="Int. J. Syst. Evol. Microbiol.">
        <title>The Global Catalogue of Microorganisms (GCM) 10K type strain sequencing project: providing services to taxonomists for standard genome sequencing and annotation.</title>
        <authorList>
            <consortium name="The Broad Institute Genomics Platform"/>
            <consortium name="The Broad Institute Genome Sequencing Center for Infectious Disease"/>
            <person name="Wu L."/>
            <person name="Ma J."/>
        </authorList>
    </citation>
    <scope>NUCLEOTIDE SEQUENCE [LARGE SCALE GENOMIC DNA]</scope>
    <source>
        <strain evidence="7">JCM 16902</strain>
    </source>
</reference>
<gene>
    <name evidence="6" type="ORF">GCM10022223_31650</name>
</gene>
<feature type="domain" description="Luciferase-like" evidence="5">
    <location>
        <begin position="15"/>
        <end position="246"/>
    </location>
</feature>
<keyword evidence="7" id="KW-1185">Reference proteome</keyword>
<dbReference type="EMBL" id="BAAAZO010000004">
    <property type="protein sequence ID" value="GAA3613143.1"/>
    <property type="molecule type" value="Genomic_DNA"/>
</dbReference>
<keyword evidence="4" id="KW-0503">Monooxygenase</keyword>
<accession>A0ABP6ZN87</accession>
<evidence type="ECO:0000256" key="4">
    <source>
        <dbReference type="ARBA" id="ARBA00023033"/>
    </source>
</evidence>
<dbReference type="PANTHER" id="PTHR42847:SF4">
    <property type="entry name" value="ALKANESULFONATE MONOOXYGENASE-RELATED"/>
    <property type="match status" value="1"/>
</dbReference>
<dbReference type="InterPro" id="IPR036661">
    <property type="entry name" value="Luciferase-like_sf"/>
</dbReference>
<protein>
    <submittedName>
        <fullName evidence="6">LLM class flavin-dependent oxidoreductase</fullName>
    </submittedName>
</protein>
<evidence type="ECO:0000313" key="7">
    <source>
        <dbReference type="Proteomes" id="UP001501074"/>
    </source>
</evidence>
<keyword evidence="1" id="KW-0285">Flavoprotein</keyword>
<dbReference type="InterPro" id="IPR011251">
    <property type="entry name" value="Luciferase-like_dom"/>
</dbReference>
<name>A0ABP6ZN87_9ACTN</name>
<proteinExistence type="predicted"/>
<evidence type="ECO:0000256" key="3">
    <source>
        <dbReference type="ARBA" id="ARBA00023002"/>
    </source>
</evidence>
<dbReference type="Proteomes" id="UP001501074">
    <property type="component" value="Unassembled WGS sequence"/>
</dbReference>
<dbReference type="InterPro" id="IPR050172">
    <property type="entry name" value="SsuD_RutA_monooxygenase"/>
</dbReference>
<evidence type="ECO:0000256" key="1">
    <source>
        <dbReference type="ARBA" id="ARBA00022630"/>
    </source>
</evidence>
<sequence>MTNESMRFGFILPGGSATEQLRQAVLAERAGWDGVFVWEVAYGVDAWGLLSAMAASTSRIRLGTMLTPLPWRRPWKLASQVATLDDLSGGRAVVGLGLGALDPVLPTGSGEVTDRRQRAAMLDEGIDLLRELWRGGRSYAGEHYQFDAGTGGLGSGGLRPVQQPIPIWAVGAWPRPKSMARILRCDGVIPEYHRGDGQEALPDDQRELIAWLAERGRTDLDVVHEGETPADDRAAAIAKVTPWAEAGATWWLESRWGGDQHREKKMHEVMKRLEAGPPRV</sequence>
<comment type="caution">
    <text evidence="6">The sequence shown here is derived from an EMBL/GenBank/DDBJ whole genome shotgun (WGS) entry which is preliminary data.</text>
</comment>
<dbReference type="Gene3D" id="3.20.20.30">
    <property type="entry name" value="Luciferase-like domain"/>
    <property type="match status" value="1"/>
</dbReference>
<keyword evidence="3" id="KW-0560">Oxidoreductase</keyword>